<dbReference type="Gene3D" id="3.10.129.10">
    <property type="entry name" value="Hotdog Thioesterase"/>
    <property type="match status" value="1"/>
</dbReference>
<sequence>MHGIREILQIACSWLTFDVVWKVSIIVLLLLNLKNVPFVYHLRILNGVRFLLRSQRPPIAVQPEHLFQPLITSSKVCLMEIDVFGHKSNSTYFADIDVARVHLVTTLFGKGIEQIRGGTTMNGLSGKPRSKFTLALGAVSCTFKQELLPYETYDMWTRIISWDEKWVYIVTHFVKRSSKISPRISSLYPDQSAQDSCTEEPHAGDATKDTSTSNVPVRSPVAASALSKVVFKDGRITIRPREMIEASGLLPKQEFSHAGSTGKFDARVETEVEERRQRGLRLSALLSGQVELEEEFNGKVALGRHYDGIGAEGVMATLAQLTKLSKFQLV</sequence>
<dbReference type="SUPFAM" id="SSF54637">
    <property type="entry name" value="Thioesterase/thiol ester dehydrase-isomerase"/>
    <property type="match status" value="1"/>
</dbReference>
<dbReference type="EMBL" id="NAJM01000014">
    <property type="protein sequence ID" value="RVX72094.1"/>
    <property type="molecule type" value="Genomic_DNA"/>
</dbReference>
<dbReference type="PANTHER" id="PTHR12475">
    <property type="match status" value="1"/>
</dbReference>
<proteinExistence type="inferred from homology"/>
<dbReference type="PANTHER" id="PTHR12475:SF4">
    <property type="entry name" value="PROTEIN THEM6"/>
    <property type="match status" value="1"/>
</dbReference>
<evidence type="ECO:0000313" key="4">
    <source>
        <dbReference type="Proteomes" id="UP000288859"/>
    </source>
</evidence>
<dbReference type="Proteomes" id="UP000288859">
    <property type="component" value="Unassembled WGS sequence"/>
</dbReference>
<dbReference type="CDD" id="cd00586">
    <property type="entry name" value="4HBT"/>
    <property type="match status" value="1"/>
</dbReference>
<organism evidence="3 4">
    <name type="scientific">Exophiala mesophila</name>
    <name type="common">Black yeast-like fungus</name>
    <dbReference type="NCBI Taxonomy" id="212818"/>
    <lineage>
        <taxon>Eukaryota</taxon>
        <taxon>Fungi</taxon>
        <taxon>Dikarya</taxon>
        <taxon>Ascomycota</taxon>
        <taxon>Pezizomycotina</taxon>
        <taxon>Eurotiomycetes</taxon>
        <taxon>Chaetothyriomycetidae</taxon>
        <taxon>Chaetothyriales</taxon>
        <taxon>Herpotrichiellaceae</taxon>
        <taxon>Exophiala</taxon>
    </lineage>
</organism>
<dbReference type="InterPro" id="IPR029069">
    <property type="entry name" value="HotDog_dom_sf"/>
</dbReference>
<evidence type="ECO:0000256" key="1">
    <source>
        <dbReference type="ARBA" id="ARBA00038476"/>
    </source>
</evidence>
<gene>
    <name evidence="3" type="ORF">B0A52_04692</name>
</gene>
<feature type="region of interest" description="Disordered" evidence="2">
    <location>
        <begin position="187"/>
        <end position="216"/>
    </location>
</feature>
<dbReference type="VEuPathDB" id="FungiDB:PV10_06702"/>
<name>A0A438N8L3_EXOME</name>
<accession>A0A438N8L3</accession>
<dbReference type="AlphaFoldDB" id="A0A438N8L3"/>
<feature type="compositionally biased region" description="Basic and acidic residues" evidence="2">
    <location>
        <begin position="199"/>
        <end position="208"/>
    </location>
</feature>
<comment type="caution">
    <text evidence="3">The sequence shown here is derived from an EMBL/GenBank/DDBJ whole genome shotgun (WGS) entry which is preliminary data.</text>
</comment>
<reference evidence="3 4" key="1">
    <citation type="submission" date="2017-03" db="EMBL/GenBank/DDBJ databases">
        <title>Genomes of endolithic fungi from Antarctica.</title>
        <authorList>
            <person name="Coleine C."/>
            <person name="Masonjones S."/>
            <person name="Stajich J.E."/>
        </authorList>
    </citation>
    <scope>NUCLEOTIDE SEQUENCE [LARGE SCALE GENOMIC DNA]</scope>
    <source>
        <strain evidence="3 4">CCFEE 6314</strain>
    </source>
</reference>
<dbReference type="InterPro" id="IPR051490">
    <property type="entry name" value="THEM6_lcsJ_thioesterase"/>
</dbReference>
<evidence type="ECO:0008006" key="5">
    <source>
        <dbReference type="Google" id="ProtNLM"/>
    </source>
</evidence>
<evidence type="ECO:0000313" key="3">
    <source>
        <dbReference type="EMBL" id="RVX72094.1"/>
    </source>
</evidence>
<comment type="similarity">
    <text evidence="1">Belongs to the lcsJ thioesterase family.</text>
</comment>
<evidence type="ECO:0000256" key="2">
    <source>
        <dbReference type="SAM" id="MobiDB-lite"/>
    </source>
</evidence>
<dbReference type="OrthoDB" id="265761at2759"/>
<protein>
    <recommendedName>
        <fullName evidence="5">Thioesterase domain-containing protein</fullName>
    </recommendedName>
</protein>
<dbReference type="Pfam" id="PF13279">
    <property type="entry name" value="4HBT_2"/>
    <property type="match status" value="1"/>
</dbReference>